<proteinExistence type="predicted"/>
<evidence type="ECO:0000313" key="3">
    <source>
        <dbReference type="Proteomes" id="UP000242765"/>
    </source>
</evidence>
<dbReference type="EMBL" id="NEGB01000005">
    <property type="protein sequence ID" value="OTG65052.1"/>
    <property type="molecule type" value="Genomic_DNA"/>
</dbReference>
<feature type="region of interest" description="Disordered" evidence="1">
    <location>
        <begin position="86"/>
        <end position="112"/>
    </location>
</feature>
<reference evidence="2 3" key="1">
    <citation type="submission" date="2017-04" db="EMBL/GenBank/DDBJ databases">
        <title>High diversity of culturable Acinetobacter species in natural soil and water ecosystems.</title>
        <authorList>
            <person name="Nemec A."/>
            <person name="Radolfova-Krizova L."/>
        </authorList>
    </citation>
    <scope>NUCLEOTIDE SEQUENCE [LARGE SCALE GENOMIC DNA]</scope>
    <source>
        <strain evidence="2 3">ANC 4999</strain>
    </source>
</reference>
<dbReference type="Pfam" id="PF05488">
    <property type="entry name" value="PAAR_motif"/>
    <property type="match status" value="1"/>
</dbReference>
<evidence type="ECO:0000256" key="1">
    <source>
        <dbReference type="SAM" id="MobiDB-lite"/>
    </source>
</evidence>
<dbReference type="RefSeq" id="WP_086203774.1">
    <property type="nucleotide sequence ID" value="NZ_NEGB01000005.1"/>
</dbReference>
<organism evidence="2 3">
    <name type="scientific">Acinetobacter silvestris</name>
    <dbReference type="NCBI Taxonomy" id="1977882"/>
    <lineage>
        <taxon>Bacteria</taxon>
        <taxon>Pseudomonadati</taxon>
        <taxon>Pseudomonadota</taxon>
        <taxon>Gammaproteobacteria</taxon>
        <taxon>Moraxellales</taxon>
        <taxon>Moraxellaceae</taxon>
        <taxon>Acinetobacter</taxon>
    </lineage>
</organism>
<sequence>MQATITIGDKTTHGGTVLEVDSSFIVQGKAAHLNGMQHFCPKCKIITSAIASNHLVTINGKAMIVAGDKTTCGATFIQSQNLVVKDRGSSNGSDSSVSSSQSSISNSNLNNNFSEKKDKTKIYYVERHTTDVFISHKAIIMPFDEGVQGLSGAVSYFLNYVLTGKNLFLSVTMDPNPIIHSAKIFPYGKATITREGENFGTTKLKVGSGIWNTDKGRIPLGSCNIILPDPNIQIVEVSLELGYTAQPSDSVGAVSPLPPYKKYKFTLNSYAK</sequence>
<dbReference type="AlphaFoldDB" id="A0A1Y3CGL6"/>
<gene>
    <name evidence="2" type="ORF">B9T28_09660</name>
</gene>
<accession>A0A1Y3CGL6</accession>
<dbReference type="InterPro" id="IPR008727">
    <property type="entry name" value="PAAR_motif"/>
</dbReference>
<keyword evidence="3" id="KW-1185">Reference proteome</keyword>
<dbReference type="CDD" id="cd14744">
    <property type="entry name" value="PAAR_CT_2"/>
    <property type="match status" value="1"/>
</dbReference>
<protein>
    <recommendedName>
        <fullName evidence="4">PAAR domain-containing protein</fullName>
    </recommendedName>
</protein>
<dbReference type="OrthoDB" id="6682282at2"/>
<evidence type="ECO:0008006" key="4">
    <source>
        <dbReference type="Google" id="ProtNLM"/>
    </source>
</evidence>
<dbReference type="STRING" id="1977882.B9T28_09660"/>
<evidence type="ECO:0000313" key="2">
    <source>
        <dbReference type="EMBL" id="OTG65052.1"/>
    </source>
</evidence>
<name>A0A1Y3CGL6_9GAMM</name>
<dbReference type="Gene3D" id="2.60.200.60">
    <property type="match status" value="1"/>
</dbReference>
<comment type="caution">
    <text evidence="2">The sequence shown here is derived from an EMBL/GenBank/DDBJ whole genome shotgun (WGS) entry which is preliminary data.</text>
</comment>
<dbReference type="Proteomes" id="UP000242765">
    <property type="component" value="Unassembled WGS sequence"/>
</dbReference>
<feature type="compositionally biased region" description="Low complexity" evidence="1">
    <location>
        <begin position="89"/>
        <end position="112"/>
    </location>
</feature>